<evidence type="ECO:0000313" key="6">
    <source>
        <dbReference type="Proteomes" id="UP000001307"/>
    </source>
</evidence>
<dbReference type="NCBIfam" id="TIGR01251">
    <property type="entry name" value="ribP_PPkin"/>
    <property type="match status" value="1"/>
</dbReference>
<dbReference type="SUPFAM" id="SSF53271">
    <property type="entry name" value="PRTase-like"/>
    <property type="match status" value="2"/>
</dbReference>
<dbReference type="Pfam" id="PF14572">
    <property type="entry name" value="Pribosyl_synth"/>
    <property type="match status" value="1"/>
</dbReference>
<dbReference type="GO" id="GO:0006015">
    <property type="term" value="P:5-phosphoribose 1-diphosphate biosynthetic process"/>
    <property type="evidence" value="ECO:0007669"/>
    <property type="project" value="TreeGrafter"/>
</dbReference>
<protein>
    <recommendedName>
        <fullName evidence="4">Ribose-phosphate pyrophosphokinase N-terminal domain-containing protein</fullName>
    </recommendedName>
</protein>
<dbReference type="CDD" id="cd06223">
    <property type="entry name" value="PRTases_typeI"/>
    <property type="match status" value="1"/>
</dbReference>
<dbReference type="GO" id="GO:0005737">
    <property type="term" value="C:cytoplasm"/>
    <property type="evidence" value="ECO:0007669"/>
    <property type="project" value="TreeGrafter"/>
</dbReference>
<dbReference type="OrthoDB" id="413572at2759"/>
<dbReference type="GO" id="GO:0005524">
    <property type="term" value="F:ATP binding"/>
    <property type="evidence" value="ECO:0007669"/>
    <property type="project" value="TreeGrafter"/>
</dbReference>
<dbReference type="InterPro" id="IPR029099">
    <property type="entry name" value="Pribosyltran_N"/>
</dbReference>
<evidence type="ECO:0000256" key="1">
    <source>
        <dbReference type="ARBA" id="ARBA00006478"/>
    </source>
</evidence>
<dbReference type="AlphaFoldDB" id="E4XH99"/>
<dbReference type="GO" id="GO:0002189">
    <property type="term" value="C:ribose phosphate diphosphokinase complex"/>
    <property type="evidence" value="ECO:0007669"/>
    <property type="project" value="TreeGrafter"/>
</dbReference>
<evidence type="ECO:0000256" key="3">
    <source>
        <dbReference type="SAM" id="MobiDB-lite"/>
    </source>
</evidence>
<evidence type="ECO:0000313" key="5">
    <source>
        <dbReference type="EMBL" id="CBY10047.1"/>
    </source>
</evidence>
<dbReference type="FunFam" id="3.40.50.2020:FF:000031">
    <property type="entry name" value="Probable PRS4-ribose-phosphate pyrophosphokinase 3"/>
    <property type="match status" value="1"/>
</dbReference>
<feature type="region of interest" description="Disordered" evidence="3">
    <location>
        <begin position="217"/>
        <end position="265"/>
    </location>
</feature>
<dbReference type="PANTHER" id="PTHR10210:SF53">
    <property type="entry name" value="GH23275P"/>
    <property type="match status" value="1"/>
</dbReference>
<dbReference type="InParanoid" id="E4XH99"/>
<dbReference type="GO" id="GO:0000287">
    <property type="term" value="F:magnesium ion binding"/>
    <property type="evidence" value="ECO:0007669"/>
    <property type="project" value="InterPro"/>
</dbReference>
<proteinExistence type="inferred from homology"/>
<comment type="similarity">
    <text evidence="1">Belongs to the ribose-phosphate pyrophosphokinase family.</text>
</comment>
<organism evidence="5">
    <name type="scientific">Oikopleura dioica</name>
    <name type="common">Tunicate</name>
    <dbReference type="NCBI Taxonomy" id="34765"/>
    <lineage>
        <taxon>Eukaryota</taxon>
        <taxon>Metazoa</taxon>
        <taxon>Chordata</taxon>
        <taxon>Tunicata</taxon>
        <taxon>Appendicularia</taxon>
        <taxon>Copelata</taxon>
        <taxon>Oikopleuridae</taxon>
        <taxon>Oikopleura</taxon>
    </lineage>
</organism>
<dbReference type="SMART" id="SM01400">
    <property type="entry name" value="Pribosyltran_N"/>
    <property type="match status" value="1"/>
</dbReference>
<dbReference type="EMBL" id="FN653051">
    <property type="protein sequence ID" value="CBY10047.1"/>
    <property type="molecule type" value="Genomic_DNA"/>
</dbReference>
<feature type="domain" description="Ribose-phosphate pyrophosphokinase N-terminal" evidence="4">
    <location>
        <begin position="11"/>
        <end position="126"/>
    </location>
</feature>
<evidence type="ECO:0000256" key="2">
    <source>
        <dbReference type="ARBA" id="ARBA00022727"/>
    </source>
</evidence>
<sequence>MNRRRAGKKNMIILSGNSNRELASKIATRLQIDISPSKTVSFANGETNVDIEKSVRGADAYIIQTVSHNVNDALMEMMLMAYACKSACAKSVIGVLPYLPYSKQCRMRKRGSIVMKLIAQSLSKAGFDHILTLDLHQKEIQGYFDCPVENLRASPYLIQRLLDLDVGLPCQFEGQMRHMPNACVVARTPAYAKRAQSFAERLRVDIAVIHGKNFHEEDDREIDGRGSPPPEIGSLENTYEEEETLDEKSYDRRSRTRTISGAASRRTRTESMNLVVNDYVDSPIASEKVKPNMYVVGDVCGKTCLIVEDILDEPEGFIKCAELLKENGAKMVIVIATHAVLGQAENDEALQKINNSKIDRIIVSNSIPMNESGKITVVDMSLLLSEAMRRIHHGESMSFMFAGVDRHD</sequence>
<reference evidence="5" key="1">
    <citation type="journal article" date="2010" name="Science">
        <title>Plasticity of animal genome architecture unmasked by rapid evolution of a pelagic tunicate.</title>
        <authorList>
            <person name="Denoeud F."/>
            <person name="Henriet S."/>
            <person name="Mungpakdee S."/>
            <person name="Aury J.M."/>
            <person name="Da Silva C."/>
            <person name="Brinkmann H."/>
            <person name="Mikhaleva J."/>
            <person name="Olsen L.C."/>
            <person name="Jubin C."/>
            <person name="Canestro C."/>
            <person name="Bouquet J.M."/>
            <person name="Danks G."/>
            <person name="Poulain J."/>
            <person name="Campsteijn C."/>
            <person name="Adamski M."/>
            <person name="Cross I."/>
            <person name="Yadetie F."/>
            <person name="Muffato M."/>
            <person name="Louis A."/>
            <person name="Butcher S."/>
            <person name="Tsagkogeorga G."/>
            <person name="Konrad A."/>
            <person name="Singh S."/>
            <person name="Jensen M.F."/>
            <person name="Cong E.H."/>
            <person name="Eikeseth-Otteraa H."/>
            <person name="Noel B."/>
            <person name="Anthouard V."/>
            <person name="Porcel B.M."/>
            <person name="Kachouri-Lafond R."/>
            <person name="Nishino A."/>
            <person name="Ugolini M."/>
            <person name="Chourrout P."/>
            <person name="Nishida H."/>
            <person name="Aasland R."/>
            <person name="Huzurbazar S."/>
            <person name="Westhof E."/>
            <person name="Delsuc F."/>
            <person name="Lehrach H."/>
            <person name="Reinhardt R."/>
            <person name="Weissenbach J."/>
            <person name="Roy S.W."/>
            <person name="Artiguenave F."/>
            <person name="Postlethwait J.H."/>
            <person name="Manak J.R."/>
            <person name="Thompson E.M."/>
            <person name="Jaillon O."/>
            <person name="Du Pasquier L."/>
            <person name="Boudinot P."/>
            <person name="Liberles D.A."/>
            <person name="Volff J.N."/>
            <person name="Philippe H."/>
            <person name="Lenhard B."/>
            <person name="Roest Crollius H."/>
            <person name="Wincker P."/>
            <person name="Chourrout D."/>
        </authorList>
    </citation>
    <scope>NUCLEOTIDE SEQUENCE [LARGE SCALE GENOMIC DNA]</scope>
</reference>
<evidence type="ECO:0000259" key="4">
    <source>
        <dbReference type="Pfam" id="PF13793"/>
    </source>
</evidence>
<dbReference type="Proteomes" id="UP000001307">
    <property type="component" value="Unassembled WGS sequence"/>
</dbReference>
<dbReference type="Pfam" id="PF13793">
    <property type="entry name" value="Pribosyltran_N"/>
    <property type="match status" value="1"/>
</dbReference>
<accession>E4XH99</accession>
<dbReference type="GO" id="GO:0004749">
    <property type="term" value="F:ribose phosphate diphosphokinase activity"/>
    <property type="evidence" value="ECO:0007669"/>
    <property type="project" value="TreeGrafter"/>
</dbReference>
<gene>
    <name evidence="5" type="ORF">GSOID_T00010871001</name>
</gene>
<dbReference type="Gene3D" id="3.40.50.2020">
    <property type="match status" value="2"/>
</dbReference>
<name>E4XH99_OIKDI</name>
<dbReference type="PANTHER" id="PTHR10210">
    <property type="entry name" value="RIBOSE-PHOSPHATE DIPHOSPHOKINASE FAMILY MEMBER"/>
    <property type="match status" value="1"/>
</dbReference>
<dbReference type="InterPro" id="IPR029057">
    <property type="entry name" value="PRTase-like"/>
</dbReference>
<dbReference type="FunCoup" id="E4XH99">
    <property type="interactions" value="327"/>
</dbReference>
<keyword evidence="2" id="KW-0545">Nucleotide biosynthesis</keyword>
<dbReference type="GO" id="GO:0006164">
    <property type="term" value="P:purine nucleotide biosynthetic process"/>
    <property type="evidence" value="ECO:0007669"/>
    <property type="project" value="TreeGrafter"/>
</dbReference>
<dbReference type="InterPro" id="IPR005946">
    <property type="entry name" value="Rib-P_diPkinase"/>
</dbReference>
<keyword evidence="6" id="KW-1185">Reference proteome</keyword>
<dbReference type="InterPro" id="IPR000836">
    <property type="entry name" value="PRTase_dom"/>
</dbReference>